<dbReference type="PANTHER" id="PTHR21621">
    <property type="entry name" value="RIBOSOMAL PROTEIN S6 MODIFICATION PROTEIN"/>
    <property type="match status" value="1"/>
</dbReference>
<dbReference type="InterPro" id="IPR013815">
    <property type="entry name" value="ATP_grasp_subdomain_1"/>
</dbReference>
<dbReference type="GO" id="GO:0005737">
    <property type="term" value="C:cytoplasm"/>
    <property type="evidence" value="ECO:0007669"/>
    <property type="project" value="TreeGrafter"/>
</dbReference>
<proteinExistence type="predicted"/>
<dbReference type="SUPFAM" id="SSF56059">
    <property type="entry name" value="Glutathione synthetase ATP-binding domain-like"/>
    <property type="match status" value="1"/>
</dbReference>
<dbReference type="AlphaFoldDB" id="A0A831WVK2"/>
<dbReference type="GO" id="GO:0018169">
    <property type="term" value="F:ribosomal S6-glutamic acid ligase activity"/>
    <property type="evidence" value="ECO:0007669"/>
    <property type="project" value="TreeGrafter"/>
</dbReference>
<dbReference type="GO" id="GO:0005524">
    <property type="term" value="F:ATP binding"/>
    <property type="evidence" value="ECO:0007669"/>
    <property type="project" value="UniProtKB-UniRule"/>
</dbReference>
<sequence>MSKTIVVVGAMEEWSVYAHSDQVCDMQTYLEAYQETGEPLQVINLAGGYGYLGRGYYCTLIAEARGHKVLPSLETLGGYNQPGEFKGGSPFSFFSLARKWKRSIEQDELEIFVVFGMTPDARFEVYAKNLFHLMDFPLFRARLKKQSGRRWLVESVLPVALGELVDSEQDFFALALEQYHRRIWYRQRTRKSAVYDLAILCNPDEKFPPSNRKALAQFLSAARKLDLDAELITADDYRRLPEFDALFLRETTAVNHHTYSFAREAERLGIVVIDDSASILRCTNKVYLHDRLAKHGVPIPDTRLLSAGTCTDELLERMAYPLVLNIPDGSFSRGISKAGSPQEARRILDDLFETSHLVLAQQYLYTPFDWRIGILNHVPLYACRYYMAKGHWQIYEHSAARSRPGETEAVPLRNVPSFVLKTALKAAALIGNGLYGVDIKQTGERCVVIEVNDNPSIDYGIEDAISGDELYRSIISEFLRRIYRRHIR</sequence>
<reference evidence="3" key="1">
    <citation type="journal article" date="2020" name="mSystems">
        <title>Genome- and Community-Level Interaction Insights into Carbon Utilization and Element Cycling Functions of Hydrothermarchaeota in Hydrothermal Sediment.</title>
        <authorList>
            <person name="Zhou Z."/>
            <person name="Liu Y."/>
            <person name="Xu W."/>
            <person name="Pan J."/>
            <person name="Luo Z.H."/>
            <person name="Li M."/>
        </authorList>
    </citation>
    <scope>NUCLEOTIDE SEQUENCE [LARGE SCALE GENOMIC DNA]</scope>
    <source>
        <strain evidence="3">SpSt-1181</strain>
    </source>
</reference>
<dbReference type="PROSITE" id="PS50975">
    <property type="entry name" value="ATP_GRASP"/>
    <property type="match status" value="1"/>
</dbReference>
<evidence type="ECO:0000256" key="1">
    <source>
        <dbReference type="PROSITE-ProRule" id="PRU00409"/>
    </source>
</evidence>
<comment type="caution">
    <text evidence="3">The sequence shown here is derived from an EMBL/GenBank/DDBJ whole genome shotgun (WGS) entry which is preliminary data.</text>
</comment>
<dbReference type="Pfam" id="PF08443">
    <property type="entry name" value="RimK"/>
    <property type="match status" value="1"/>
</dbReference>
<dbReference type="GO" id="GO:0009432">
    <property type="term" value="P:SOS response"/>
    <property type="evidence" value="ECO:0007669"/>
    <property type="project" value="TreeGrafter"/>
</dbReference>
<evidence type="ECO:0000259" key="2">
    <source>
        <dbReference type="PROSITE" id="PS50975"/>
    </source>
</evidence>
<dbReference type="Pfam" id="PF14401">
    <property type="entry name" value="RLAN"/>
    <property type="match status" value="1"/>
</dbReference>
<dbReference type="InterPro" id="IPR011761">
    <property type="entry name" value="ATP-grasp"/>
</dbReference>
<dbReference type="Gene3D" id="3.30.470.20">
    <property type="entry name" value="ATP-grasp fold, B domain"/>
    <property type="match status" value="1"/>
</dbReference>
<name>A0A831WVK2_PROAE</name>
<keyword evidence="3" id="KW-0436">Ligase</keyword>
<dbReference type="PANTHER" id="PTHR21621:SF0">
    <property type="entry name" value="BETA-CITRYLGLUTAMATE SYNTHASE B-RELATED"/>
    <property type="match status" value="1"/>
</dbReference>
<keyword evidence="1" id="KW-0067">ATP-binding</keyword>
<accession>A0A831WVK2</accession>
<protein>
    <submittedName>
        <fullName evidence="3">RimK family alpha-L-glutamate ligase</fullName>
    </submittedName>
</protein>
<dbReference type="InterPro" id="IPR025839">
    <property type="entry name" value="RLAN_dom"/>
</dbReference>
<dbReference type="EMBL" id="DSBW01000136">
    <property type="protein sequence ID" value="HED31239.1"/>
    <property type="molecule type" value="Genomic_DNA"/>
</dbReference>
<evidence type="ECO:0000313" key="3">
    <source>
        <dbReference type="EMBL" id="HED31239.1"/>
    </source>
</evidence>
<dbReference type="Proteomes" id="UP000886335">
    <property type="component" value="Unassembled WGS sequence"/>
</dbReference>
<keyword evidence="1" id="KW-0547">Nucleotide-binding</keyword>
<dbReference type="GO" id="GO:0046872">
    <property type="term" value="F:metal ion binding"/>
    <property type="evidence" value="ECO:0007669"/>
    <property type="project" value="InterPro"/>
</dbReference>
<feature type="domain" description="ATP-grasp" evidence="2">
    <location>
        <begin position="289"/>
        <end position="479"/>
    </location>
</feature>
<dbReference type="InterPro" id="IPR013651">
    <property type="entry name" value="ATP-grasp_RimK-type"/>
</dbReference>
<dbReference type="Gene3D" id="3.40.50.20">
    <property type="match status" value="1"/>
</dbReference>
<organism evidence="3">
    <name type="scientific">Prosthecochloris aestuarii</name>
    <dbReference type="NCBI Taxonomy" id="1102"/>
    <lineage>
        <taxon>Bacteria</taxon>
        <taxon>Pseudomonadati</taxon>
        <taxon>Chlorobiota</taxon>
        <taxon>Chlorobiia</taxon>
        <taxon>Chlorobiales</taxon>
        <taxon>Chlorobiaceae</taxon>
        <taxon>Prosthecochloris</taxon>
    </lineage>
</organism>
<gene>
    <name evidence="3" type="ORF">ENN50_06085</name>
</gene>
<dbReference type="Gene3D" id="3.30.1490.20">
    <property type="entry name" value="ATP-grasp fold, A domain"/>
    <property type="match status" value="1"/>
</dbReference>